<name>A0A6C0H623_9ZZZZ</name>
<organism evidence="1">
    <name type="scientific">viral metagenome</name>
    <dbReference type="NCBI Taxonomy" id="1070528"/>
    <lineage>
        <taxon>unclassified sequences</taxon>
        <taxon>metagenomes</taxon>
        <taxon>organismal metagenomes</taxon>
    </lineage>
</organism>
<accession>A0A6C0H623</accession>
<evidence type="ECO:0000313" key="1">
    <source>
        <dbReference type="EMBL" id="QHT75984.1"/>
    </source>
</evidence>
<dbReference type="AlphaFoldDB" id="A0A6C0H623"/>
<protein>
    <submittedName>
        <fullName evidence="1">Uncharacterized protein</fullName>
    </submittedName>
</protein>
<sequence>MNYINNEILKNEQIKNNWQYRYFIQNNSIPIMKYNSFDAYSSSGVSPYYHIPTISSKYQSDLKKEYLQKFYYNSNLISPSIKIEMKK</sequence>
<reference evidence="1" key="1">
    <citation type="journal article" date="2020" name="Nature">
        <title>Giant virus diversity and host interactions through global metagenomics.</title>
        <authorList>
            <person name="Schulz F."/>
            <person name="Roux S."/>
            <person name="Paez-Espino D."/>
            <person name="Jungbluth S."/>
            <person name="Walsh D.A."/>
            <person name="Denef V.J."/>
            <person name="McMahon K.D."/>
            <person name="Konstantinidis K.T."/>
            <person name="Eloe-Fadrosh E.A."/>
            <person name="Kyrpides N.C."/>
            <person name="Woyke T."/>
        </authorList>
    </citation>
    <scope>NUCLEOTIDE SEQUENCE</scope>
    <source>
        <strain evidence="1">GVMAG-M-3300023179-71</strain>
    </source>
</reference>
<proteinExistence type="predicted"/>
<dbReference type="EMBL" id="MN739885">
    <property type="protein sequence ID" value="QHT75984.1"/>
    <property type="molecule type" value="Genomic_DNA"/>
</dbReference>